<dbReference type="InterPro" id="IPR002078">
    <property type="entry name" value="Sigma_54_int"/>
</dbReference>
<evidence type="ECO:0000313" key="11">
    <source>
        <dbReference type="Proteomes" id="UP000193006"/>
    </source>
</evidence>
<dbReference type="Pfam" id="PF13426">
    <property type="entry name" value="PAS_9"/>
    <property type="match status" value="1"/>
</dbReference>
<dbReference type="PANTHER" id="PTHR32071:SF57">
    <property type="entry name" value="C4-DICARBOXYLATE TRANSPORT TRANSCRIPTIONAL REGULATORY PROTEIN DCTD"/>
    <property type="match status" value="1"/>
</dbReference>
<dbReference type="GO" id="GO:0005524">
    <property type="term" value="F:ATP binding"/>
    <property type="evidence" value="ECO:0007669"/>
    <property type="project" value="UniProtKB-KW"/>
</dbReference>
<dbReference type="FunFam" id="3.40.50.300:FF:000006">
    <property type="entry name" value="DNA-binding transcriptional regulator NtrC"/>
    <property type="match status" value="1"/>
</dbReference>
<evidence type="ECO:0000256" key="4">
    <source>
        <dbReference type="ARBA" id="ARBA00023015"/>
    </source>
</evidence>
<dbReference type="EMBL" id="CP020814">
    <property type="protein sequence ID" value="ARK29891.1"/>
    <property type="molecule type" value="Genomic_DNA"/>
</dbReference>
<dbReference type="Pfam" id="PF25601">
    <property type="entry name" value="AAA_lid_14"/>
    <property type="match status" value="1"/>
</dbReference>
<dbReference type="GO" id="GO:0006355">
    <property type="term" value="P:regulation of DNA-templated transcription"/>
    <property type="evidence" value="ECO:0007669"/>
    <property type="project" value="InterPro"/>
</dbReference>
<dbReference type="InterPro" id="IPR000700">
    <property type="entry name" value="PAS-assoc_C"/>
</dbReference>
<organism evidence="10 11">
    <name type="scientific">Halalkalibacter krulwichiae</name>
    <dbReference type="NCBI Taxonomy" id="199441"/>
    <lineage>
        <taxon>Bacteria</taxon>
        <taxon>Bacillati</taxon>
        <taxon>Bacillota</taxon>
        <taxon>Bacilli</taxon>
        <taxon>Bacillales</taxon>
        <taxon>Bacillaceae</taxon>
        <taxon>Halalkalibacter</taxon>
    </lineage>
</organism>
<sequence>MRDFYQNFLNKEKLYETFYDEKEQRLSFAKLIDYLNYSYDGLLLSDTDGRIFYVNEAVERISGVKNQEMLGLTPEEMQERGFIVSQSKKVLKKNPLTIVQKLKTGKEIFTTSRPIKDEKGETVCYIATFRDISELNELHQEHTFQRDIDYQELQELRSRFLMMDDIVSTSAQMRTIIEKSIKVAQSDATVLIHGESGVGKELIAKTIHNSSSRSKKPYIQINCGAIPESLIEAELFGYEKGAFTGADRPKAGLLEAGNEGTVLLDEIGDLPLNVQVKLLRVIQTGDFYRVGSTTPRQLKVRFVAATHRDLKEMVRQGTFREDLFYRLNVVPIEIPPLRERKEEIVPLAFHFLKKNNEKYQTNKKLDEATCRLLEHYSWPGNIRQLENMIERMVIMSDEDTIKPCVIPDEVLEHRKNEGDLPEPSILMNETEIIPLAELRERTEKKMIARALERYGSIRQAAKHLGVNHSTIVRKMQKYGIESKSTSEHGV</sequence>
<dbReference type="PROSITE" id="PS00688">
    <property type="entry name" value="SIGMA54_INTERACT_3"/>
    <property type="match status" value="1"/>
</dbReference>
<feature type="domain" description="Sigma-54 factor interaction" evidence="7">
    <location>
        <begin position="166"/>
        <end position="394"/>
    </location>
</feature>
<keyword evidence="3" id="KW-0067">ATP-binding</keyword>
<dbReference type="PROSITE" id="PS50045">
    <property type="entry name" value="SIGMA54_INTERACT_4"/>
    <property type="match status" value="1"/>
</dbReference>
<dbReference type="InterPro" id="IPR009057">
    <property type="entry name" value="Homeodomain-like_sf"/>
</dbReference>
<dbReference type="SMART" id="SM00382">
    <property type="entry name" value="AAA"/>
    <property type="match status" value="1"/>
</dbReference>
<gene>
    <name evidence="10" type="primary">zraR_1</name>
    <name evidence="10" type="ORF">BkAM31D_08455</name>
</gene>
<dbReference type="Pfam" id="PF18024">
    <property type="entry name" value="HTH_50"/>
    <property type="match status" value="1"/>
</dbReference>
<dbReference type="Gene3D" id="3.40.50.300">
    <property type="entry name" value="P-loop containing nucleotide triphosphate hydrolases"/>
    <property type="match status" value="1"/>
</dbReference>
<evidence type="ECO:0000256" key="3">
    <source>
        <dbReference type="ARBA" id="ARBA00022840"/>
    </source>
</evidence>
<keyword evidence="5" id="KW-0804">Transcription</keyword>
<evidence type="ECO:0000259" key="8">
    <source>
        <dbReference type="PROSITE" id="PS50112"/>
    </source>
</evidence>
<dbReference type="NCBIfam" id="TIGR00229">
    <property type="entry name" value="sensory_box"/>
    <property type="match status" value="1"/>
</dbReference>
<dbReference type="SUPFAM" id="SSF55785">
    <property type="entry name" value="PYP-like sensor domain (PAS domain)"/>
    <property type="match status" value="1"/>
</dbReference>
<dbReference type="KEGG" id="bkw:BkAM31D_08455"/>
<dbReference type="CDD" id="cd00130">
    <property type="entry name" value="PAS"/>
    <property type="match status" value="1"/>
</dbReference>
<evidence type="ECO:0000256" key="1">
    <source>
        <dbReference type="ARBA" id="ARBA00022741"/>
    </source>
</evidence>
<keyword evidence="1" id="KW-0547">Nucleotide-binding</keyword>
<dbReference type="GO" id="GO:0003677">
    <property type="term" value="F:DNA binding"/>
    <property type="evidence" value="ECO:0007669"/>
    <property type="project" value="UniProtKB-KW"/>
</dbReference>
<dbReference type="Gene3D" id="1.10.8.60">
    <property type="match status" value="1"/>
</dbReference>
<dbReference type="InterPro" id="IPR025662">
    <property type="entry name" value="Sigma_54_int_dom_ATP-bd_1"/>
</dbReference>
<dbReference type="PROSITE" id="PS50113">
    <property type="entry name" value="PAC"/>
    <property type="match status" value="1"/>
</dbReference>
<evidence type="ECO:0000256" key="6">
    <source>
        <dbReference type="ARBA" id="ARBA00029500"/>
    </source>
</evidence>
<dbReference type="PROSITE" id="PS00675">
    <property type="entry name" value="SIGMA54_INTERACT_1"/>
    <property type="match status" value="1"/>
</dbReference>
<evidence type="ECO:0000259" key="7">
    <source>
        <dbReference type="PROSITE" id="PS50045"/>
    </source>
</evidence>
<dbReference type="InterPro" id="IPR027417">
    <property type="entry name" value="P-loop_NTPase"/>
</dbReference>
<dbReference type="InterPro" id="IPR035965">
    <property type="entry name" value="PAS-like_dom_sf"/>
</dbReference>
<dbReference type="InterPro" id="IPR030828">
    <property type="entry name" value="HTH_TyrR"/>
</dbReference>
<dbReference type="CDD" id="cd00009">
    <property type="entry name" value="AAA"/>
    <property type="match status" value="1"/>
</dbReference>
<dbReference type="PROSITE" id="PS50112">
    <property type="entry name" value="PAS"/>
    <property type="match status" value="1"/>
</dbReference>
<feature type="domain" description="PAS" evidence="8">
    <location>
        <begin position="27"/>
        <end position="71"/>
    </location>
</feature>
<dbReference type="AlphaFoldDB" id="A0A1X9MEC2"/>
<dbReference type="STRING" id="199441.BkAM31D_08455"/>
<dbReference type="SUPFAM" id="SSF52540">
    <property type="entry name" value="P-loop containing nucleoside triphosphate hydrolases"/>
    <property type="match status" value="1"/>
</dbReference>
<dbReference type="InterPro" id="IPR000014">
    <property type="entry name" value="PAS"/>
</dbReference>
<evidence type="ECO:0000259" key="9">
    <source>
        <dbReference type="PROSITE" id="PS50113"/>
    </source>
</evidence>
<protein>
    <recommendedName>
        <fullName evidence="6">HTH-type transcriptional regulatory protein TyrR</fullName>
    </recommendedName>
</protein>
<reference evidence="10 11" key="1">
    <citation type="submission" date="2017-04" db="EMBL/GenBank/DDBJ databases">
        <title>Bacillus krulwichiae AM31D Genome sequencing and assembly.</title>
        <authorList>
            <person name="Krulwich T.A."/>
            <person name="Anastor L."/>
            <person name="Ehrlich R."/>
            <person name="Ehrlich G.D."/>
            <person name="Janto B."/>
        </authorList>
    </citation>
    <scope>NUCLEOTIDE SEQUENCE [LARGE SCALE GENOMIC DNA]</scope>
    <source>
        <strain evidence="10 11">AM31D</strain>
    </source>
</reference>
<keyword evidence="4" id="KW-0805">Transcription regulation</keyword>
<name>A0A1X9MEC2_9BACI</name>
<dbReference type="InterPro" id="IPR025944">
    <property type="entry name" value="Sigma_54_int_dom_CS"/>
</dbReference>
<dbReference type="Proteomes" id="UP000193006">
    <property type="component" value="Chromosome"/>
</dbReference>
<dbReference type="SMART" id="SM00091">
    <property type="entry name" value="PAS"/>
    <property type="match status" value="1"/>
</dbReference>
<dbReference type="NCBIfam" id="TIGR04381">
    <property type="entry name" value="HTH_TypR"/>
    <property type="match status" value="1"/>
</dbReference>
<proteinExistence type="predicted"/>
<dbReference type="InterPro" id="IPR058031">
    <property type="entry name" value="AAA_lid_NorR"/>
</dbReference>
<keyword evidence="2" id="KW-0058">Aromatic hydrocarbons catabolism</keyword>
<dbReference type="RefSeq" id="WP_066152289.1">
    <property type="nucleotide sequence ID" value="NZ_CP020814.1"/>
</dbReference>
<evidence type="ECO:0000313" key="10">
    <source>
        <dbReference type="EMBL" id="ARK29891.1"/>
    </source>
</evidence>
<feature type="domain" description="PAC" evidence="9">
    <location>
        <begin position="92"/>
        <end position="144"/>
    </location>
</feature>
<dbReference type="InterPro" id="IPR003593">
    <property type="entry name" value="AAA+_ATPase"/>
</dbReference>
<dbReference type="PANTHER" id="PTHR32071">
    <property type="entry name" value="TRANSCRIPTIONAL REGULATORY PROTEIN"/>
    <property type="match status" value="1"/>
</dbReference>
<dbReference type="Gene3D" id="3.30.450.20">
    <property type="entry name" value="PAS domain"/>
    <property type="match status" value="1"/>
</dbReference>
<evidence type="ECO:0000256" key="5">
    <source>
        <dbReference type="ARBA" id="ARBA00023163"/>
    </source>
</evidence>
<keyword evidence="11" id="KW-1185">Reference proteome</keyword>
<dbReference type="Gene3D" id="1.10.10.60">
    <property type="entry name" value="Homeodomain-like"/>
    <property type="match status" value="1"/>
</dbReference>
<accession>A0A1X9MEC2</accession>
<dbReference type="Pfam" id="PF00158">
    <property type="entry name" value="Sigma54_activat"/>
    <property type="match status" value="1"/>
</dbReference>
<evidence type="ECO:0000256" key="2">
    <source>
        <dbReference type="ARBA" id="ARBA00022797"/>
    </source>
</evidence>
<dbReference type="SUPFAM" id="SSF46689">
    <property type="entry name" value="Homeodomain-like"/>
    <property type="match status" value="1"/>
</dbReference>